<evidence type="ECO:0000313" key="1">
    <source>
        <dbReference type="EMBL" id="MFH6602046.1"/>
    </source>
</evidence>
<dbReference type="EMBL" id="JBHFPV010000001">
    <property type="protein sequence ID" value="MFH6602046.1"/>
    <property type="molecule type" value="Genomic_DNA"/>
</dbReference>
<reference evidence="1" key="1">
    <citation type="submission" date="2024-09" db="EMBL/GenBank/DDBJ databases">
        <authorList>
            <person name="Liu J."/>
        </authorList>
    </citation>
    <scope>NUCLEOTIDE SEQUENCE</scope>
    <source>
        <strain evidence="1">NBU2967</strain>
    </source>
</reference>
<sequence length="216" mass="24944">MRFVPFVFLVIMLSCKQDKRYHDVAQEQIAAQELDAVKDILEFQNELNKEFKDPETSPLPDRHRKNFEGLDFFDPDTSFIVVAKFVRTPDAIPFLMPTTTDRKSREVVYGMAHFSLNGVEHRLEVYQNEELMQQEEYRDYLFLPFTDKTNGEETYAGGRYLDLSIPSGDTLILNFNKAYNPYCAYNKKYSCPIVPSVNALNVAILAGVKDFKPISD</sequence>
<accession>A0ACC7LEV3</accession>
<keyword evidence="2" id="KW-1185">Reference proteome</keyword>
<name>A0ACC7LEV3_9FLAO</name>
<dbReference type="Proteomes" id="UP001595191">
    <property type="component" value="Unassembled WGS sequence"/>
</dbReference>
<protein>
    <submittedName>
        <fullName evidence="1">DUF1684 domain-containing protein</fullName>
    </submittedName>
</protein>
<evidence type="ECO:0000313" key="2">
    <source>
        <dbReference type="Proteomes" id="UP001595191"/>
    </source>
</evidence>
<proteinExistence type="predicted"/>
<gene>
    <name evidence="1" type="ORF">ACEZ3G_01045</name>
</gene>
<organism evidence="1 2">
    <name type="scientific">Meishania litoralis</name>
    <dbReference type="NCBI Taxonomy" id="3434685"/>
    <lineage>
        <taxon>Bacteria</taxon>
        <taxon>Pseudomonadati</taxon>
        <taxon>Bacteroidota</taxon>
        <taxon>Flavobacteriia</taxon>
        <taxon>Flavobacteriales</taxon>
        <taxon>Flavobacteriaceae</taxon>
        <taxon>Meishania</taxon>
    </lineage>
</organism>
<comment type="caution">
    <text evidence="1">The sequence shown here is derived from an EMBL/GenBank/DDBJ whole genome shotgun (WGS) entry which is preliminary data.</text>
</comment>